<dbReference type="EMBL" id="CP003382">
    <property type="protein sequence ID" value="AFZ68925.1"/>
    <property type="molecule type" value="Genomic_DNA"/>
</dbReference>
<dbReference type="KEGG" id="dpd:Deipe_3492"/>
<gene>
    <name evidence="9" type="primary">glgB</name>
    <name evidence="12" type="ordered locus">Deipe_3492</name>
</gene>
<dbReference type="NCBIfam" id="TIGR01515">
    <property type="entry name" value="branching_enzym"/>
    <property type="match status" value="1"/>
</dbReference>
<dbReference type="InterPro" id="IPR013780">
    <property type="entry name" value="Glyco_hydro_b"/>
</dbReference>
<dbReference type="HOGENOM" id="CLU_004245_3_2_0"/>
<dbReference type="CDD" id="cd02855">
    <property type="entry name" value="E_set_GBE_prok_N"/>
    <property type="match status" value="1"/>
</dbReference>
<dbReference type="InterPro" id="IPR014756">
    <property type="entry name" value="Ig_E-set"/>
</dbReference>
<keyword evidence="6 9" id="KW-0808">Transferase</keyword>
<dbReference type="InterPro" id="IPR013783">
    <property type="entry name" value="Ig-like_fold"/>
</dbReference>
<dbReference type="Gene3D" id="2.60.40.10">
    <property type="entry name" value="Immunoglobulins"/>
    <property type="match status" value="1"/>
</dbReference>
<dbReference type="InterPro" id="IPR004193">
    <property type="entry name" value="Glyco_hydro_13_N"/>
</dbReference>
<dbReference type="SMART" id="SM00642">
    <property type="entry name" value="Aamy"/>
    <property type="match status" value="1"/>
</dbReference>
<evidence type="ECO:0000256" key="2">
    <source>
        <dbReference type="ARBA" id="ARBA00004964"/>
    </source>
</evidence>
<dbReference type="GO" id="GO:0043169">
    <property type="term" value="F:cation binding"/>
    <property type="evidence" value="ECO:0007669"/>
    <property type="project" value="InterPro"/>
</dbReference>
<dbReference type="STRING" id="937777.Deipe_3492"/>
<dbReference type="UniPathway" id="UPA00164"/>
<dbReference type="PANTHER" id="PTHR43651">
    <property type="entry name" value="1,4-ALPHA-GLUCAN-BRANCHING ENZYME"/>
    <property type="match status" value="1"/>
</dbReference>
<dbReference type="NCBIfam" id="NF003811">
    <property type="entry name" value="PRK05402.1"/>
    <property type="match status" value="1"/>
</dbReference>
<comment type="subunit">
    <text evidence="9">Monomer.</text>
</comment>
<dbReference type="eggNOG" id="COG0296">
    <property type="taxonomic scope" value="Bacteria"/>
</dbReference>
<proteinExistence type="inferred from homology"/>
<protein>
    <recommendedName>
        <fullName evidence="9">1,4-alpha-glucan branching enzyme GlgB</fullName>
        <ecNumber evidence="9">2.4.1.18</ecNumber>
    </recommendedName>
    <alternativeName>
        <fullName evidence="9">1,4-alpha-D-glucan:1,4-alpha-D-glucan 6-glucosyl-transferase</fullName>
    </alternativeName>
    <alternativeName>
        <fullName evidence="9">Alpha-(1-&gt;4)-glucan branching enzyme</fullName>
    </alternativeName>
    <alternativeName>
        <fullName evidence="9">Glycogen branching enzyme</fullName>
        <shortName evidence="9">BE</shortName>
    </alternativeName>
</protein>
<keyword evidence="4 9" id="KW-0321">Glycogen metabolism</keyword>
<dbReference type="GO" id="GO:0005829">
    <property type="term" value="C:cytosol"/>
    <property type="evidence" value="ECO:0007669"/>
    <property type="project" value="TreeGrafter"/>
</dbReference>
<keyword evidence="7 9" id="KW-0320">Glycogen biosynthesis</keyword>
<feature type="active site" description="Proton donor" evidence="9 10">
    <location>
        <position position="361"/>
    </location>
</feature>
<evidence type="ECO:0000256" key="10">
    <source>
        <dbReference type="PIRSR" id="PIRSR000463-1"/>
    </source>
</evidence>
<dbReference type="Gene3D" id="2.60.40.1180">
    <property type="entry name" value="Golgi alpha-mannosidase II"/>
    <property type="match status" value="1"/>
</dbReference>
<dbReference type="InterPro" id="IPR006047">
    <property type="entry name" value="GH13_cat_dom"/>
</dbReference>
<dbReference type="FunFam" id="2.60.40.1180:FF:000002">
    <property type="entry name" value="1,4-alpha-glucan branching enzyme GlgB"/>
    <property type="match status" value="1"/>
</dbReference>
<evidence type="ECO:0000256" key="4">
    <source>
        <dbReference type="ARBA" id="ARBA00022600"/>
    </source>
</evidence>
<evidence type="ECO:0000256" key="1">
    <source>
        <dbReference type="ARBA" id="ARBA00000826"/>
    </source>
</evidence>
<evidence type="ECO:0000313" key="13">
    <source>
        <dbReference type="Proteomes" id="UP000010467"/>
    </source>
</evidence>
<dbReference type="SUPFAM" id="SSF81296">
    <property type="entry name" value="E set domains"/>
    <property type="match status" value="1"/>
</dbReference>
<reference evidence="13" key="1">
    <citation type="submission" date="2012-03" db="EMBL/GenBank/DDBJ databases">
        <title>Complete sequence of chromosome of Deinococcus peraridilitoris DSM 19664.</title>
        <authorList>
            <person name="Lucas S."/>
            <person name="Copeland A."/>
            <person name="Lapidus A."/>
            <person name="Glavina del Rio T."/>
            <person name="Dalin E."/>
            <person name="Tice H."/>
            <person name="Bruce D."/>
            <person name="Goodwin L."/>
            <person name="Pitluck S."/>
            <person name="Peters L."/>
            <person name="Mikhailova N."/>
            <person name="Lu M."/>
            <person name="Kyrpides N."/>
            <person name="Mavromatis K."/>
            <person name="Ivanova N."/>
            <person name="Brettin T."/>
            <person name="Detter J.C."/>
            <person name="Han C."/>
            <person name="Larimer F."/>
            <person name="Land M."/>
            <person name="Hauser L."/>
            <person name="Markowitz V."/>
            <person name="Cheng J.-F."/>
            <person name="Hugenholtz P."/>
            <person name="Woyke T."/>
            <person name="Wu D."/>
            <person name="Pukall R."/>
            <person name="Steenblock K."/>
            <person name="Brambilla E."/>
            <person name="Klenk H.-P."/>
            <person name="Eisen J.A."/>
        </authorList>
    </citation>
    <scope>NUCLEOTIDE SEQUENCE [LARGE SCALE GENOMIC DNA]</scope>
    <source>
        <strain evidence="13">DSM 19664 / LMG 22246 / CIP 109416 / KR-200</strain>
    </source>
</reference>
<evidence type="ECO:0000256" key="3">
    <source>
        <dbReference type="ARBA" id="ARBA00009000"/>
    </source>
</evidence>
<dbReference type="OrthoDB" id="9800174at2"/>
<dbReference type="Pfam" id="PF02806">
    <property type="entry name" value="Alpha-amylase_C"/>
    <property type="match status" value="1"/>
</dbReference>
<sequence length="626" mass="71426">MAMSLPSELSYLDFWSLASGENVRPDRLLGAHVVEQGGVPGTRFAVWAPNARMVSVIGDFNGWNPFEHGMHRHELGFWHVFVPGAAHGQQYKFAVTSHAGHTVHKSDPVGKFMELRPNTASVIWAPEAFAWSDDAWLSARQGAGYDRPISVYEVHLASWSRREDGWYLNYREIATRLADYVCEMGFTHVELMGVSEHPFDGSWGYQVTGYYAPTSRHGTPDDFKWMINHLHERGIGVYVDWVPGHFPTDESGLALWDGSALYEYADPRRGFHPDWNTYVFDYGRNEVVTFLIGSALNWIEDYHIDGLRVDAVASMIYLDFSRTEWLPNIYGGRENLEAIAFMKRLNDTVHSLHPGAVMIAEESTAFPGVTSPTPQGLGFDYKWAMGWMNDTLAYFEKNPLYRRYDHGKMTFFNVYRTTEHFMLAISHDEVVHLKKSMVSKMPGDWYQQRAGLRAFLALQWATPGKKLLFQGQEFAQSTEWEYNVGLPWYVTEHIEHRGVQVLVRDLNRLYCAQRALHAGDHHEAGQEWLSANDAEASVFTFLRRDPQGSDWLLVVASLTPVYREGYMIGVPESGRYRVVLDTDAAEYGGFGTRQTDLEAREGQWHGQPAHLRLNLAPNSVLWLVKE</sequence>
<dbReference type="EC" id="2.4.1.18" evidence="9"/>
<name>L0A792_DEIPD</name>
<dbReference type="GO" id="GO:0003844">
    <property type="term" value="F:1,4-alpha-glucan branching enzyme activity"/>
    <property type="evidence" value="ECO:0007669"/>
    <property type="project" value="UniProtKB-UniRule"/>
</dbReference>
<comment type="pathway">
    <text evidence="2 9">Glycan biosynthesis; glycogen biosynthesis.</text>
</comment>
<comment type="similarity">
    <text evidence="3 9">Belongs to the glycosyl hydrolase 13 family. GlgB subfamily.</text>
</comment>
<dbReference type="Pfam" id="PF02922">
    <property type="entry name" value="CBM_48"/>
    <property type="match status" value="1"/>
</dbReference>
<keyword evidence="5 9" id="KW-0328">Glycosyltransferase</keyword>
<dbReference type="InterPro" id="IPR006407">
    <property type="entry name" value="GlgB"/>
</dbReference>
<evidence type="ECO:0000259" key="11">
    <source>
        <dbReference type="SMART" id="SM00642"/>
    </source>
</evidence>
<dbReference type="Proteomes" id="UP000010467">
    <property type="component" value="Chromosome"/>
</dbReference>
<feature type="domain" description="Glycosyl hydrolase family 13 catalytic" evidence="11">
    <location>
        <begin position="153"/>
        <end position="508"/>
    </location>
</feature>
<dbReference type="GO" id="GO:0004553">
    <property type="term" value="F:hydrolase activity, hydrolyzing O-glycosyl compounds"/>
    <property type="evidence" value="ECO:0007669"/>
    <property type="project" value="InterPro"/>
</dbReference>
<dbReference type="AlphaFoldDB" id="L0A792"/>
<dbReference type="SUPFAM" id="SSF51445">
    <property type="entry name" value="(Trans)glycosidases"/>
    <property type="match status" value="1"/>
</dbReference>
<dbReference type="FunFam" id="3.20.20.80:FF:000003">
    <property type="entry name" value="1,4-alpha-glucan branching enzyme GlgB"/>
    <property type="match status" value="1"/>
</dbReference>
<feature type="active site" description="Nucleophile" evidence="9 10">
    <location>
        <position position="310"/>
    </location>
</feature>
<evidence type="ECO:0000256" key="9">
    <source>
        <dbReference type="HAMAP-Rule" id="MF_00685"/>
    </source>
</evidence>
<keyword evidence="8 9" id="KW-0119">Carbohydrate metabolism</keyword>
<organism evidence="12 13">
    <name type="scientific">Deinococcus peraridilitoris (strain DSM 19664 / LMG 22246 / CIP 109416 / KR-200)</name>
    <dbReference type="NCBI Taxonomy" id="937777"/>
    <lineage>
        <taxon>Bacteria</taxon>
        <taxon>Thermotogati</taxon>
        <taxon>Deinococcota</taxon>
        <taxon>Deinococci</taxon>
        <taxon>Deinococcales</taxon>
        <taxon>Deinococcaceae</taxon>
        <taxon>Deinococcus</taxon>
    </lineage>
</organism>
<dbReference type="Gene3D" id="3.20.20.80">
    <property type="entry name" value="Glycosidases"/>
    <property type="match status" value="1"/>
</dbReference>
<evidence type="ECO:0000256" key="6">
    <source>
        <dbReference type="ARBA" id="ARBA00022679"/>
    </source>
</evidence>
<dbReference type="InterPro" id="IPR037439">
    <property type="entry name" value="Branching_enzy"/>
</dbReference>
<comment type="catalytic activity">
    <reaction evidence="1 9">
        <text>Transfers a segment of a (1-&gt;4)-alpha-D-glucan chain to a primary hydroxy group in a similar glucan chain.</text>
        <dbReference type="EC" id="2.4.1.18"/>
    </reaction>
</comment>
<evidence type="ECO:0000256" key="5">
    <source>
        <dbReference type="ARBA" id="ARBA00022676"/>
    </source>
</evidence>
<comment type="function">
    <text evidence="9">Catalyzes the formation of the alpha-1,6-glucosidic linkages in glycogen by scission of a 1,4-alpha-linked oligosaccharide from growing alpha-1,4-glucan chains and the subsequent attachment of the oligosaccharide to the alpha-1,6 position.</text>
</comment>
<dbReference type="InterPro" id="IPR006048">
    <property type="entry name" value="A-amylase/branching_C"/>
</dbReference>
<dbReference type="NCBIfam" id="NF008967">
    <property type="entry name" value="PRK12313.1"/>
    <property type="match status" value="1"/>
</dbReference>
<dbReference type="CDD" id="cd11322">
    <property type="entry name" value="AmyAc_Glg_BE"/>
    <property type="match status" value="1"/>
</dbReference>
<dbReference type="GO" id="GO:0005978">
    <property type="term" value="P:glycogen biosynthetic process"/>
    <property type="evidence" value="ECO:0007669"/>
    <property type="project" value="UniProtKB-UniRule"/>
</dbReference>
<dbReference type="Pfam" id="PF00128">
    <property type="entry name" value="Alpha-amylase"/>
    <property type="match status" value="2"/>
</dbReference>
<dbReference type="PATRIC" id="fig|937777.3.peg.3503"/>
<dbReference type="InterPro" id="IPR017853">
    <property type="entry name" value="GH"/>
</dbReference>
<dbReference type="PIRSF" id="PIRSF000463">
    <property type="entry name" value="GlgB"/>
    <property type="match status" value="1"/>
</dbReference>
<keyword evidence="13" id="KW-1185">Reference proteome</keyword>
<evidence type="ECO:0000256" key="7">
    <source>
        <dbReference type="ARBA" id="ARBA00023056"/>
    </source>
</evidence>
<dbReference type="HAMAP" id="MF_00685">
    <property type="entry name" value="GlgB"/>
    <property type="match status" value="1"/>
</dbReference>
<dbReference type="SUPFAM" id="SSF51011">
    <property type="entry name" value="Glycosyl hydrolase domain"/>
    <property type="match status" value="1"/>
</dbReference>
<evidence type="ECO:0000256" key="8">
    <source>
        <dbReference type="ARBA" id="ARBA00023277"/>
    </source>
</evidence>
<dbReference type="PANTHER" id="PTHR43651:SF3">
    <property type="entry name" value="1,4-ALPHA-GLUCAN-BRANCHING ENZYME"/>
    <property type="match status" value="1"/>
</dbReference>
<evidence type="ECO:0000313" key="12">
    <source>
        <dbReference type="EMBL" id="AFZ68925.1"/>
    </source>
</evidence>
<dbReference type="InterPro" id="IPR044143">
    <property type="entry name" value="GlgB_N_E_set_prok"/>
</dbReference>
<accession>L0A792</accession>